<sequence>MTLDLTDDERRFREEVRAFIAEHLTPEIRRGTRLNVCAAPEPEIVRPWHQALHRRGWAAPAWPVEYGGTGWTPIQRYLFDLECARAGAPLPNQMGLRLVGPVIMKFGSSAQKARFLPRILSGDDLWCQGYSEPGAGSDLAALRTRAVRDGDGYVINGTKIWTGYAHYANWMFALVRTADTGRKQEGISFVLIDMATPGITVRPIRLIGGDHEVNQVFFDDLRIPLANRVGDEGEGWRYGKYLLEFERGGVLFASRLRMDLAKLAEASAALGATDDPLDDARVQAELTTIETDIEALTMIELQTISRLAAGEPPGPVASMLKLRSTEIRQAITRLGVEVLGAAALAWEPRRPLYALEDDGPLPQVVHAMLPWHLNTRAQSIYGGSAEIQRNILARALLGL</sequence>
<dbReference type="Gene3D" id="1.20.140.10">
    <property type="entry name" value="Butyryl-CoA Dehydrogenase, subunit A, domain 3"/>
    <property type="match status" value="1"/>
</dbReference>
<keyword evidence="5" id="KW-0560">Oxidoreductase</keyword>
<feature type="domain" description="Acyl-CoA oxidase/dehydrogenase middle" evidence="7">
    <location>
        <begin position="127"/>
        <end position="220"/>
    </location>
</feature>
<organism evidence="9 10">
    <name type="scientific">Verticiella sediminum</name>
    <dbReference type="NCBI Taxonomy" id="1247510"/>
    <lineage>
        <taxon>Bacteria</taxon>
        <taxon>Pseudomonadati</taxon>
        <taxon>Pseudomonadota</taxon>
        <taxon>Betaproteobacteria</taxon>
        <taxon>Burkholderiales</taxon>
        <taxon>Alcaligenaceae</taxon>
        <taxon>Verticiella</taxon>
    </lineage>
</organism>
<dbReference type="PANTHER" id="PTHR43292">
    <property type="entry name" value="ACYL-COA DEHYDROGENASE"/>
    <property type="match status" value="1"/>
</dbReference>
<keyword evidence="10" id="KW-1185">Reference proteome</keyword>
<evidence type="ECO:0000256" key="1">
    <source>
        <dbReference type="ARBA" id="ARBA00001974"/>
    </source>
</evidence>
<dbReference type="Gene3D" id="1.10.540.10">
    <property type="entry name" value="Acyl-CoA dehydrogenase/oxidase, N-terminal domain"/>
    <property type="match status" value="1"/>
</dbReference>
<name>A0A556AYS8_9BURK</name>
<evidence type="ECO:0000259" key="7">
    <source>
        <dbReference type="Pfam" id="PF02770"/>
    </source>
</evidence>
<dbReference type="AlphaFoldDB" id="A0A556AYS8"/>
<reference evidence="9 10" key="1">
    <citation type="submission" date="2019-07" db="EMBL/GenBank/DDBJ databases">
        <title>Qingshengfaniella alkalisoli gen. nov., sp. nov., isolated from saline soil.</title>
        <authorList>
            <person name="Xu L."/>
            <person name="Huang X.-X."/>
            <person name="Sun J.-Q."/>
        </authorList>
    </citation>
    <scope>NUCLEOTIDE SEQUENCE [LARGE SCALE GENOMIC DNA]</scope>
    <source>
        <strain evidence="9 10">DSM 27279</strain>
    </source>
</reference>
<proteinExistence type="inferred from homology"/>
<dbReference type="PANTHER" id="PTHR43292:SF3">
    <property type="entry name" value="ACYL-COA DEHYDROGENASE FADE29"/>
    <property type="match status" value="1"/>
</dbReference>
<dbReference type="InterPro" id="IPR046373">
    <property type="entry name" value="Acyl-CoA_Oxase/DH_mid-dom_sf"/>
</dbReference>
<keyword evidence="4" id="KW-0274">FAD</keyword>
<comment type="cofactor">
    <cofactor evidence="1">
        <name>FAD</name>
        <dbReference type="ChEBI" id="CHEBI:57692"/>
    </cofactor>
</comment>
<dbReference type="RefSeq" id="WP_143946973.1">
    <property type="nucleotide sequence ID" value="NZ_BAABMB010000004.1"/>
</dbReference>
<dbReference type="InterPro" id="IPR036250">
    <property type="entry name" value="AcylCo_DH-like_C"/>
</dbReference>
<feature type="domain" description="Acyl-CoA dehydrogenase/oxidase N-terminal" evidence="8">
    <location>
        <begin position="6"/>
        <end position="123"/>
    </location>
</feature>
<evidence type="ECO:0000259" key="8">
    <source>
        <dbReference type="Pfam" id="PF02771"/>
    </source>
</evidence>
<evidence type="ECO:0000259" key="6">
    <source>
        <dbReference type="Pfam" id="PF00441"/>
    </source>
</evidence>
<dbReference type="GO" id="GO:0005886">
    <property type="term" value="C:plasma membrane"/>
    <property type="evidence" value="ECO:0007669"/>
    <property type="project" value="TreeGrafter"/>
</dbReference>
<dbReference type="InterPro" id="IPR013786">
    <property type="entry name" value="AcylCoA_DH/ox_N"/>
</dbReference>
<dbReference type="InterPro" id="IPR052161">
    <property type="entry name" value="Mycobact_Acyl-CoA_DH"/>
</dbReference>
<evidence type="ECO:0000313" key="9">
    <source>
        <dbReference type="EMBL" id="TSH98091.1"/>
    </source>
</evidence>
<dbReference type="FunFam" id="2.40.110.10:FF:000011">
    <property type="entry name" value="Acyl-CoA dehydrogenase FadE34"/>
    <property type="match status" value="1"/>
</dbReference>
<dbReference type="Pfam" id="PF02770">
    <property type="entry name" value="Acyl-CoA_dh_M"/>
    <property type="match status" value="1"/>
</dbReference>
<dbReference type="InterPro" id="IPR006091">
    <property type="entry name" value="Acyl-CoA_Oxase/DH_mid-dom"/>
</dbReference>
<gene>
    <name evidence="9" type="ORF">FOZ76_04715</name>
</gene>
<dbReference type="EMBL" id="VLTJ01000007">
    <property type="protein sequence ID" value="TSH98091.1"/>
    <property type="molecule type" value="Genomic_DNA"/>
</dbReference>
<dbReference type="Gene3D" id="2.40.110.10">
    <property type="entry name" value="Butyryl-CoA Dehydrogenase, subunit A, domain 2"/>
    <property type="match status" value="1"/>
</dbReference>
<protein>
    <submittedName>
        <fullName evidence="9">Acyl-CoA dehydrogenase</fullName>
    </submittedName>
</protein>
<evidence type="ECO:0000256" key="4">
    <source>
        <dbReference type="ARBA" id="ARBA00022827"/>
    </source>
</evidence>
<dbReference type="Proteomes" id="UP000318405">
    <property type="component" value="Unassembled WGS sequence"/>
</dbReference>
<comment type="caution">
    <text evidence="9">The sequence shown here is derived from an EMBL/GenBank/DDBJ whole genome shotgun (WGS) entry which is preliminary data.</text>
</comment>
<dbReference type="InterPro" id="IPR037069">
    <property type="entry name" value="AcylCoA_DH/ox_N_sf"/>
</dbReference>
<evidence type="ECO:0000313" key="10">
    <source>
        <dbReference type="Proteomes" id="UP000318405"/>
    </source>
</evidence>
<accession>A0A556AYS8</accession>
<comment type="similarity">
    <text evidence="2">Belongs to the acyl-CoA dehydrogenase family.</text>
</comment>
<dbReference type="InterPro" id="IPR009075">
    <property type="entry name" value="AcylCo_DH/oxidase_C"/>
</dbReference>
<evidence type="ECO:0000256" key="5">
    <source>
        <dbReference type="ARBA" id="ARBA00023002"/>
    </source>
</evidence>
<dbReference type="SUPFAM" id="SSF47203">
    <property type="entry name" value="Acyl-CoA dehydrogenase C-terminal domain-like"/>
    <property type="match status" value="1"/>
</dbReference>
<dbReference type="OrthoDB" id="9770681at2"/>
<keyword evidence="3" id="KW-0285">Flavoprotein</keyword>
<dbReference type="SUPFAM" id="SSF56645">
    <property type="entry name" value="Acyl-CoA dehydrogenase NM domain-like"/>
    <property type="match status" value="1"/>
</dbReference>
<dbReference type="Pfam" id="PF02771">
    <property type="entry name" value="Acyl-CoA_dh_N"/>
    <property type="match status" value="1"/>
</dbReference>
<feature type="domain" description="Acyl-CoA dehydrogenase/oxidase C-terminal" evidence="6">
    <location>
        <begin position="233"/>
        <end position="397"/>
    </location>
</feature>
<evidence type="ECO:0000256" key="2">
    <source>
        <dbReference type="ARBA" id="ARBA00009347"/>
    </source>
</evidence>
<dbReference type="Pfam" id="PF00441">
    <property type="entry name" value="Acyl-CoA_dh_1"/>
    <property type="match status" value="1"/>
</dbReference>
<dbReference type="GO" id="GO:0050660">
    <property type="term" value="F:flavin adenine dinucleotide binding"/>
    <property type="evidence" value="ECO:0007669"/>
    <property type="project" value="InterPro"/>
</dbReference>
<evidence type="ECO:0000256" key="3">
    <source>
        <dbReference type="ARBA" id="ARBA00022630"/>
    </source>
</evidence>
<dbReference type="GO" id="GO:0016627">
    <property type="term" value="F:oxidoreductase activity, acting on the CH-CH group of donors"/>
    <property type="evidence" value="ECO:0007669"/>
    <property type="project" value="InterPro"/>
</dbReference>
<dbReference type="InterPro" id="IPR009100">
    <property type="entry name" value="AcylCoA_DH/oxidase_NM_dom_sf"/>
</dbReference>